<dbReference type="SUPFAM" id="SSF52266">
    <property type="entry name" value="SGNH hydrolase"/>
    <property type="match status" value="1"/>
</dbReference>
<dbReference type="PANTHER" id="PTHR30383:SF5">
    <property type="entry name" value="SGNH HYDROLASE-TYPE ESTERASE DOMAIN-CONTAINING PROTEIN"/>
    <property type="match status" value="1"/>
</dbReference>
<organism evidence="2 3">
    <name type="scientific">Kribbella antibiotica</name>
    <dbReference type="NCBI Taxonomy" id="190195"/>
    <lineage>
        <taxon>Bacteria</taxon>
        <taxon>Bacillati</taxon>
        <taxon>Actinomycetota</taxon>
        <taxon>Actinomycetes</taxon>
        <taxon>Propionibacteriales</taxon>
        <taxon>Kribbellaceae</taxon>
        <taxon>Kribbella</taxon>
    </lineage>
</organism>
<dbReference type="OrthoDB" id="468550at2"/>
<dbReference type="InterPro" id="IPR013830">
    <property type="entry name" value="SGNH_hydro"/>
</dbReference>
<dbReference type="InterPro" id="IPR008979">
    <property type="entry name" value="Galactose-bd-like_sf"/>
</dbReference>
<evidence type="ECO:0000313" key="3">
    <source>
        <dbReference type="Proteomes" id="UP000295124"/>
    </source>
</evidence>
<dbReference type="EMBL" id="SMKX01000048">
    <property type="protein sequence ID" value="TDD58647.1"/>
    <property type="molecule type" value="Genomic_DNA"/>
</dbReference>
<dbReference type="CDD" id="cd01833">
    <property type="entry name" value="XynB_like"/>
    <property type="match status" value="1"/>
</dbReference>
<dbReference type="Proteomes" id="UP000295124">
    <property type="component" value="Unassembled WGS sequence"/>
</dbReference>
<proteinExistence type="predicted"/>
<name>A0A4V2YPK7_9ACTN</name>
<dbReference type="SUPFAM" id="SSF49785">
    <property type="entry name" value="Galactose-binding domain-like"/>
    <property type="match status" value="1"/>
</dbReference>
<dbReference type="Gene3D" id="3.40.50.1110">
    <property type="entry name" value="SGNH hydrolase"/>
    <property type="match status" value="1"/>
</dbReference>
<dbReference type="InterPro" id="IPR005084">
    <property type="entry name" value="CBM6"/>
</dbReference>
<evidence type="ECO:0000259" key="1">
    <source>
        <dbReference type="PROSITE" id="PS51175"/>
    </source>
</evidence>
<dbReference type="InterPro" id="IPR051532">
    <property type="entry name" value="Ester_Hydrolysis_Enzymes"/>
</dbReference>
<accession>A0A4V2YPK7</accession>
<dbReference type="Pfam" id="PF13472">
    <property type="entry name" value="Lipase_GDSL_2"/>
    <property type="match status" value="1"/>
</dbReference>
<dbReference type="GO" id="GO:0004622">
    <property type="term" value="F:phosphatidylcholine lysophospholipase activity"/>
    <property type="evidence" value="ECO:0007669"/>
    <property type="project" value="TreeGrafter"/>
</dbReference>
<sequence length="451" mass="46599">MRMPPDSAFEQADRLRAEVRTLGQGLLAEAPGTTGLPKCGGEGFLHGVIVPGGFGGGGKVCGVQGCGGRSGHPPRGGFVMRGVLRAVPVALVSSVLAMGLSSGSEQTPAAVQAAVAVPLVRSVPTKVMPIGDSITAGFDTAEGSYRTDLWQLLKADGRPVDFVGSVSTGSAALADKDNEGHGGWTVQMIQDSIVGWLNTYRPDVVTLMIGTNDMHTDESSGAAPGRLSVLLDTIAQTLPDTQTFVSSIPPFNDELKQAHVNAFNATIPALAATKAAAGKKVTFVDTNRAFVNPFDLSDGVHPYYGALSKAAGIWYGALTGQTLVRLEAEQSANATLTHVQTGRITSASGGGKARYIDFDDSVVAFTVQAPTAGNYLIRARGANGMGTNCSHKVAANGGPQAAVVYPSYGWDLLSVVAVDVPLSAGQNIVRFTKGDCYAELDAIDVGPVPTD</sequence>
<dbReference type="PROSITE" id="PS51175">
    <property type="entry name" value="CBM6"/>
    <property type="match status" value="1"/>
</dbReference>
<evidence type="ECO:0000313" key="2">
    <source>
        <dbReference type="EMBL" id="TDD58647.1"/>
    </source>
</evidence>
<dbReference type="Gene3D" id="2.60.120.260">
    <property type="entry name" value="Galactose-binding domain-like"/>
    <property type="match status" value="1"/>
</dbReference>
<feature type="domain" description="CBM6" evidence="1">
    <location>
        <begin position="324"/>
        <end position="446"/>
    </location>
</feature>
<dbReference type="PANTHER" id="PTHR30383">
    <property type="entry name" value="THIOESTERASE 1/PROTEASE 1/LYSOPHOSPHOLIPASE L1"/>
    <property type="match status" value="1"/>
</dbReference>
<keyword evidence="3" id="KW-1185">Reference proteome</keyword>
<gene>
    <name evidence="2" type="ORF">E1263_18225</name>
</gene>
<dbReference type="GO" id="GO:0030246">
    <property type="term" value="F:carbohydrate binding"/>
    <property type="evidence" value="ECO:0007669"/>
    <property type="project" value="InterPro"/>
</dbReference>
<dbReference type="AlphaFoldDB" id="A0A4V2YPK7"/>
<protein>
    <recommendedName>
        <fullName evidence="1">CBM6 domain-containing protein</fullName>
    </recommendedName>
</protein>
<dbReference type="InterPro" id="IPR036514">
    <property type="entry name" value="SGNH_hydro_sf"/>
</dbReference>
<reference evidence="2 3" key="1">
    <citation type="submission" date="2019-03" db="EMBL/GenBank/DDBJ databases">
        <title>Draft genome sequences of novel Actinobacteria.</title>
        <authorList>
            <person name="Sahin N."/>
            <person name="Ay H."/>
            <person name="Saygin H."/>
        </authorList>
    </citation>
    <scope>NUCLEOTIDE SEQUENCE [LARGE SCALE GENOMIC DNA]</scope>
    <source>
        <strain evidence="2 3">JCM 13523</strain>
    </source>
</reference>
<comment type="caution">
    <text evidence="2">The sequence shown here is derived from an EMBL/GenBank/DDBJ whole genome shotgun (WGS) entry which is preliminary data.</text>
</comment>